<dbReference type="Proteomes" id="UP000242881">
    <property type="component" value="Unassembled WGS sequence"/>
</dbReference>
<evidence type="ECO:0000256" key="1">
    <source>
        <dbReference type="ARBA" id="ARBA00002254"/>
    </source>
</evidence>
<evidence type="ECO:0000313" key="12">
    <source>
        <dbReference type="Proteomes" id="UP000242881"/>
    </source>
</evidence>
<dbReference type="InterPro" id="IPR005503">
    <property type="entry name" value="FliL"/>
</dbReference>
<evidence type="ECO:0000256" key="4">
    <source>
        <dbReference type="ARBA" id="ARBA00022475"/>
    </source>
</evidence>
<gene>
    <name evidence="11" type="ORF">C0187_03670</name>
</gene>
<protein>
    <recommendedName>
        <fullName evidence="10">Flagellar protein FliL</fullName>
    </recommendedName>
</protein>
<keyword evidence="9 10" id="KW-0472">Membrane</keyword>
<comment type="caution">
    <text evidence="11">The sequence shown here is derived from an EMBL/GenBank/DDBJ whole genome shotgun (WGS) entry which is preliminary data.</text>
</comment>
<evidence type="ECO:0000256" key="3">
    <source>
        <dbReference type="ARBA" id="ARBA00008281"/>
    </source>
</evidence>
<dbReference type="Pfam" id="PF03748">
    <property type="entry name" value="FliL"/>
    <property type="match status" value="1"/>
</dbReference>
<evidence type="ECO:0000256" key="9">
    <source>
        <dbReference type="ARBA" id="ARBA00023136"/>
    </source>
</evidence>
<dbReference type="EMBL" id="PNIN01000038">
    <property type="protein sequence ID" value="PMP71608.1"/>
    <property type="molecule type" value="Genomic_DNA"/>
</dbReference>
<keyword evidence="5 10" id="KW-0145">Chemotaxis</keyword>
<evidence type="ECO:0000256" key="7">
    <source>
        <dbReference type="ARBA" id="ARBA00022779"/>
    </source>
</evidence>
<dbReference type="GO" id="GO:0005886">
    <property type="term" value="C:plasma membrane"/>
    <property type="evidence" value="ECO:0007669"/>
    <property type="project" value="UniProtKB-SubCell"/>
</dbReference>
<proteinExistence type="inferred from homology"/>
<comment type="similarity">
    <text evidence="3 10">Belongs to the FliL family.</text>
</comment>
<reference evidence="11 12" key="1">
    <citation type="submission" date="2018-01" db="EMBL/GenBank/DDBJ databases">
        <title>Metagenomic assembled genomes from two thermal pools in the Uzon Caldera, Kamchatka, Russia.</title>
        <authorList>
            <person name="Wilkins L."/>
            <person name="Ettinger C."/>
        </authorList>
    </citation>
    <scope>NUCLEOTIDE SEQUENCE [LARGE SCALE GENOMIC DNA]</scope>
    <source>
        <strain evidence="11">ZAV-05</strain>
    </source>
</reference>
<dbReference type="GO" id="GO:0006935">
    <property type="term" value="P:chemotaxis"/>
    <property type="evidence" value="ECO:0007669"/>
    <property type="project" value="UniProtKB-KW"/>
</dbReference>
<evidence type="ECO:0000256" key="5">
    <source>
        <dbReference type="ARBA" id="ARBA00022500"/>
    </source>
</evidence>
<evidence type="ECO:0000256" key="10">
    <source>
        <dbReference type="RuleBase" id="RU364125"/>
    </source>
</evidence>
<evidence type="ECO:0000256" key="2">
    <source>
        <dbReference type="ARBA" id="ARBA00004162"/>
    </source>
</evidence>
<accession>A0A2J6WMK6</accession>
<evidence type="ECO:0000256" key="8">
    <source>
        <dbReference type="ARBA" id="ARBA00022989"/>
    </source>
</evidence>
<dbReference type="GO" id="GO:0009425">
    <property type="term" value="C:bacterial-type flagellum basal body"/>
    <property type="evidence" value="ECO:0007669"/>
    <property type="project" value="InterPro"/>
</dbReference>
<keyword evidence="6 10" id="KW-0812">Transmembrane</keyword>
<evidence type="ECO:0000313" key="11">
    <source>
        <dbReference type="EMBL" id="PMP71608.1"/>
    </source>
</evidence>
<sequence>MKIVFKIIGIFIILSIIIFLIYKEKFTAQLKPYNKQKVKIDGIIVSTSSNEYKSANINLYLELSDEKSALVVEEDRKRVTAMISEALADSKDIKSEAGKEEMKLKIKKVLNSYYGKDIVKDVYFTYFIVYD</sequence>
<dbReference type="GO" id="GO:0071973">
    <property type="term" value="P:bacterial-type flagellum-dependent cell motility"/>
    <property type="evidence" value="ECO:0007669"/>
    <property type="project" value="InterPro"/>
</dbReference>
<organism evidence="11 12">
    <name type="scientific">Calditerrivibrio nitroreducens</name>
    <dbReference type="NCBI Taxonomy" id="477976"/>
    <lineage>
        <taxon>Bacteria</taxon>
        <taxon>Pseudomonadati</taxon>
        <taxon>Deferribacterota</taxon>
        <taxon>Deferribacteres</taxon>
        <taxon>Deferribacterales</taxon>
        <taxon>Calditerrivibrionaceae</taxon>
    </lineage>
</organism>
<dbReference type="AlphaFoldDB" id="A0A2J6WMK6"/>
<feature type="transmembrane region" description="Helical" evidence="10">
    <location>
        <begin position="6"/>
        <end position="22"/>
    </location>
</feature>
<name>A0A2J6WMK6_9BACT</name>
<keyword evidence="4 10" id="KW-1003">Cell membrane</keyword>
<comment type="function">
    <text evidence="1 10">Controls the rotational direction of flagella during chemotaxis.</text>
</comment>
<evidence type="ECO:0000256" key="6">
    <source>
        <dbReference type="ARBA" id="ARBA00022692"/>
    </source>
</evidence>
<keyword evidence="8 10" id="KW-1133">Transmembrane helix</keyword>
<keyword evidence="7 10" id="KW-0283">Flagellar rotation</keyword>
<comment type="subcellular location">
    <subcellularLocation>
        <location evidence="2">Cell membrane</location>
        <topology evidence="2">Single-pass membrane protein</topology>
    </subcellularLocation>
</comment>